<gene>
    <name evidence="2" type="ORF">Z517_01413</name>
</gene>
<reference evidence="2 3" key="1">
    <citation type="submission" date="2015-01" db="EMBL/GenBank/DDBJ databases">
        <title>The Genome Sequence of Fonsecaea pedrosoi CBS 271.37.</title>
        <authorList>
            <consortium name="The Broad Institute Genomics Platform"/>
            <person name="Cuomo C."/>
            <person name="de Hoog S."/>
            <person name="Gorbushina A."/>
            <person name="Stielow B."/>
            <person name="Teixiera M."/>
            <person name="Abouelleil A."/>
            <person name="Chapman S.B."/>
            <person name="Priest M."/>
            <person name="Young S.K."/>
            <person name="Wortman J."/>
            <person name="Nusbaum C."/>
            <person name="Birren B."/>
        </authorList>
    </citation>
    <scope>NUCLEOTIDE SEQUENCE [LARGE SCALE GENOMIC DNA]</scope>
    <source>
        <strain evidence="2 3">CBS 271.37</strain>
    </source>
</reference>
<keyword evidence="3" id="KW-1185">Reference proteome</keyword>
<dbReference type="RefSeq" id="XP_013289827.1">
    <property type="nucleotide sequence ID" value="XM_013434373.1"/>
</dbReference>
<dbReference type="Proteomes" id="UP000053029">
    <property type="component" value="Unassembled WGS sequence"/>
</dbReference>
<dbReference type="HOGENOM" id="CLU_1796508_0_0_1"/>
<proteinExistence type="predicted"/>
<evidence type="ECO:0000313" key="2">
    <source>
        <dbReference type="EMBL" id="KIW86019.1"/>
    </source>
</evidence>
<dbReference type="GeneID" id="25300903"/>
<feature type="region of interest" description="Disordered" evidence="1">
    <location>
        <begin position="1"/>
        <end position="20"/>
    </location>
</feature>
<accession>A0A0D2HNM0</accession>
<dbReference type="EMBL" id="KN846969">
    <property type="protein sequence ID" value="KIW86019.1"/>
    <property type="molecule type" value="Genomic_DNA"/>
</dbReference>
<dbReference type="AlphaFoldDB" id="A0A0D2HNM0"/>
<name>A0A0D2HNM0_9EURO</name>
<feature type="compositionally biased region" description="Basic and acidic residues" evidence="1">
    <location>
        <begin position="8"/>
        <end position="20"/>
    </location>
</feature>
<protein>
    <submittedName>
        <fullName evidence="2">Uncharacterized protein</fullName>
    </submittedName>
</protein>
<organism evidence="2 3">
    <name type="scientific">Fonsecaea pedrosoi CBS 271.37</name>
    <dbReference type="NCBI Taxonomy" id="1442368"/>
    <lineage>
        <taxon>Eukaryota</taxon>
        <taxon>Fungi</taxon>
        <taxon>Dikarya</taxon>
        <taxon>Ascomycota</taxon>
        <taxon>Pezizomycotina</taxon>
        <taxon>Eurotiomycetes</taxon>
        <taxon>Chaetothyriomycetidae</taxon>
        <taxon>Chaetothyriales</taxon>
        <taxon>Herpotrichiellaceae</taxon>
        <taxon>Fonsecaea</taxon>
    </lineage>
</organism>
<dbReference type="OrthoDB" id="10352168at2759"/>
<dbReference type="VEuPathDB" id="FungiDB:Z517_01413"/>
<sequence length="144" mass="16480">MVQKRVRQYREPSRPGEPDKSAWGFCCRCENSGEIMSWLRCRICLHNRCEYCDYSASKMITDSDRPNGSNPLERINDLSGETQLEPEALGSDETVLESDVAKGWEILRSMNTRDRGQNAQVQRPTLMSQLNLLQNLVTVPDIKD</sequence>
<evidence type="ECO:0000256" key="1">
    <source>
        <dbReference type="SAM" id="MobiDB-lite"/>
    </source>
</evidence>
<evidence type="ECO:0000313" key="3">
    <source>
        <dbReference type="Proteomes" id="UP000053029"/>
    </source>
</evidence>